<keyword evidence="8" id="KW-1185">Reference proteome</keyword>
<dbReference type="SMART" id="SM00220">
    <property type="entry name" value="S_TKc"/>
    <property type="match status" value="1"/>
</dbReference>
<evidence type="ECO:0000313" key="7">
    <source>
        <dbReference type="EMBL" id="KII83467.1"/>
    </source>
</evidence>
<organism evidence="7 8">
    <name type="scientific">Plicaturopsis crispa FD-325 SS-3</name>
    <dbReference type="NCBI Taxonomy" id="944288"/>
    <lineage>
        <taxon>Eukaryota</taxon>
        <taxon>Fungi</taxon>
        <taxon>Dikarya</taxon>
        <taxon>Basidiomycota</taxon>
        <taxon>Agaricomycotina</taxon>
        <taxon>Agaricomycetes</taxon>
        <taxon>Agaricomycetidae</taxon>
        <taxon>Amylocorticiales</taxon>
        <taxon>Amylocorticiaceae</taxon>
        <taxon>Plicatura</taxon>
        <taxon>Plicaturopsis crispa</taxon>
    </lineage>
</organism>
<feature type="domain" description="Protein kinase" evidence="6">
    <location>
        <begin position="48"/>
        <end position="369"/>
    </location>
</feature>
<evidence type="ECO:0000256" key="2">
    <source>
        <dbReference type="ARBA" id="ARBA00022679"/>
    </source>
</evidence>
<dbReference type="InterPro" id="IPR008271">
    <property type="entry name" value="Ser/Thr_kinase_AS"/>
</dbReference>
<dbReference type="Proteomes" id="UP000053263">
    <property type="component" value="Unassembled WGS sequence"/>
</dbReference>
<dbReference type="EMBL" id="KN832577">
    <property type="protein sequence ID" value="KII83467.1"/>
    <property type="molecule type" value="Genomic_DNA"/>
</dbReference>
<keyword evidence="1" id="KW-0723">Serine/threonine-protein kinase</keyword>
<accession>A0A0C9SQ88</accession>
<dbReference type="GO" id="GO:0005524">
    <property type="term" value="F:ATP binding"/>
    <property type="evidence" value="ECO:0007669"/>
    <property type="project" value="UniProtKB-KW"/>
</dbReference>
<name>A0A0C9SQ88_PLICR</name>
<evidence type="ECO:0000256" key="5">
    <source>
        <dbReference type="ARBA" id="ARBA00022840"/>
    </source>
</evidence>
<reference evidence="7 8" key="1">
    <citation type="submission" date="2014-06" db="EMBL/GenBank/DDBJ databases">
        <title>Evolutionary Origins and Diversification of the Mycorrhizal Mutualists.</title>
        <authorList>
            <consortium name="DOE Joint Genome Institute"/>
            <consortium name="Mycorrhizal Genomics Consortium"/>
            <person name="Kohler A."/>
            <person name="Kuo A."/>
            <person name="Nagy L.G."/>
            <person name="Floudas D."/>
            <person name="Copeland A."/>
            <person name="Barry K.W."/>
            <person name="Cichocki N."/>
            <person name="Veneault-Fourrey C."/>
            <person name="LaButti K."/>
            <person name="Lindquist E.A."/>
            <person name="Lipzen A."/>
            <person name="Lundell T."/>
            <person name="Morin E."/>
            <person name="Murat C."/>
            <person name="Riley R."/>
            <person name="Ohm R."/>
            <person name="Sun H."/>
            <person name="Tunlid A."/>
            <person name="Henrissat B."/>
            <person name="Grigoriev I.V."/>
            <person name="Hibbett D.S."/>
            <person name="Martin F."/>
        </authorList>
    </citation>
    <scope>NUCLEOTIDE SEQUENCE [LARGE SCALE GENOMIC DNA]</scope>
    <source>
        <strain evidence="7 8">FD-325 SS-3</strain>
    </source>
</reference>
<protein>
    <recommendedName>
        <fullName evidence="6">Protein kinase domain-containing protein</fullName>
    </recommendedName>
</protein>
<dbReference type="GO" id="GO:0005634">
    <property type="term" value="C:nucleus"/>
    <property type="evidence" value="ECO:0007669"/>
    <property type="project" value="TreeGrafter"/>
</dbReference>
<keyword evidence="3" id="KW-0547">Nucleotide-binding</keyword>
<evidence type="ECO:0000259" key="6">
    <source>
        <dbReference type="PROSITE" id="PS50011"/>
    </source>
</evidence>
<dbReference type="GO" id="GO:0004674">
    <property type="term" value="F:protein serine/threonine kinase activity"/>
    <property type="evidence" value="ECO:0007669"/>
    <property type="project" value="UniProtKB-KW"/>
</dbReference>
<proteinExistence type="predicted"/>
<sequence>MSGASPQGPESPTAYLQLILNAHALTTKAHEESNDFVPVEGVVLRSRYLTEKSIDYGGGGTIIQSVDLVANTLVAIKVIHPDRDPGQLEPEERYYDELVKGHGTEIRHFAQLLESFDYKHHACLVYPLYGWDLSQLPFSDTDFILLKAHQRGIITQILHGVRYLHSLGIIHGDLKPANVVLERSDMCTIMIVDVTGTVVARRTIQNPTIRLIDFGNATFVTDTNSVIYGTNRYHPPEITLGFPWSYPADLFAIGCIAAEFFIGRPLFPHTGYVVEKLGVLETIVSSFPPDYRRKIEKVFPGTYTKTIPAQIVYAGGDSEETSQFVDRSTLSNIKALVPDLPLYRFLLCLLNLDPRRRMCVTDALAHEYLSPAAGH</sequence>
<evidence type="ECO:0000256" key="4">
    <source>
        <dbReference type="ARBA" id="ARBA00022777"/>
    </source>
</evidence>
<keyword evidence="5" id="KW-0067">ATP-binding</keyword>
<dbReference type="Pfam" id="PF00069">
    <property type="entry name" value="Pkinase"/>
    <property type="match status" value="1"/>
</dbReference>
<dbReference type="PROSITE" id="PS50011">
    <property type="entry name" value="PROTEIN_KINASE_DOM"/>
    <property type="match status" value="1"/>
</dbReference>
<dbReference type="OrthoDB" id="3068150at2759"/>
<dbReference type="AlphaFoldDB" id="A0A0C9SQ88"/>
<evidence type="ECO:0000256" key="3">
    <source>
        <dbReference type="ARBA" id="ARBA00022741"/>
    </source>
</evidence>
<dbReference type="InterPro" id="IPR011009">
    <property type="entry name" value="Kinase-like_dom_sf"/>
</dbReference>
<evidence type="ECO:0000313" key="8">
    <source>
        <dbReference type="Proteomes" id="UP000053263"/>
    </source>
</evidence>
<dbReference type="PANTHER" id="PTHR45646:SF11">
    <property type="entry name" value="SERINE_THREONINE-PROTEIN KINASE DOA"/>
    <property type="match status" value="1"/>
</dbReference>
<keyword evidence="4" id="KW-0418">Kinase</keyword>
<dbReference type="SUPFAM" id="SSF56112">
    <property type="entry name" value="Protein kinase-like (PK-like)"/>
    <property type="match status" value="1"/>
</dbReference>
<keyword evidence="2" id="KW-0808">Transferase</keyword>
<dbReference type="InterPro" id="IPR051175">
    <property type="entry name" value="CLK_kinases"/>
</dbReference>
<gene>
    <name evidence="7" type="ORF">PLICRDRAFT_180371</name>
</gene>
<dbReference type="PANTHER" id="PTHR45646">
    <property type="entry name" value="SERINE/THREONINE-PROTEIN KINASE DOA-RELATED"/>
    <property type="match status" value="1"/>
</dbReference>
<dbReference type="Gene3D" id="3.30.200.20">
    <property type="entry name" value="Phosphorylase Kinase, domain 1"/>
    <property type="match status" value="1"/>
</dbReference>
<dbReference type="PROSITE" id="PS00108">
    <property type="entry name" value="PROTEIN_KINASE_ST"/>
    <property type="match status" value="1"/>
</dbReference>
<dbReference type="Gene3D" id="1.10.510.10">
    <property type="entry name" value="Transferase(Phosphotransferase) domain 1"/>
    <property type="match status" value="1"/>
</dbReference>
<dbReference type="HOGENOM" id="CLU_737926_0_0_1"/>
<dbReference type="InterPro" id="IPR000719">
    <property type="entry name" value="Prot_kinase_dom"/>
</dbReference>
<evidence type="ECO:0000256" key="1">
    <source>
        <dbReference type="ARBA" id="ARBA00022527"/>
    </source>
</evidence>